<dbReference type="AlphaFoldDB" id="A0A8T3VNL0"/>
<dbReference type="Proteomes" id="UP000732619">
    <property type="component" value="Unassembled WGS sequence"/>
</dbReference>
<accession>A0A8T3VNL0</accession>
<gene>
    <name evidence="1" type="ORF">E7Z75_08100</name>
</gene>
<dbReference type="EMBL" id="SUTG01000046">
    <property type="protein sequence ID" value="MBE6513084.1"/>
    <property type="molecule type" value="Genomic_DNA"/>
</dbReference>
<protein>
    <submittedName>
        <fullName evidence="1">Uncharacterized protein</fullName>
    </submittedName>
</protein>
<evidence type="ECO:0000313" key="1">
    <source>
        <dbReference type="EMBL" id="MBE6513084.1"/>
    </source>
</evidence>
<comment type="caution">
    <text evidence="1">The sequence shown here is derived from an EMBL/GenBank/DDBJ whole genome shotgun (WGS) entry which is preliminary data.</text>
</comment>
<sequence>MVKVTSDSKYMDLLNEYPLLKTDLVRLNPKFTFLVTQMGKISLWEANLEEVSLRAEMNVDETVNLFQNLIDSY</sequence>
<organism evidence="1 2">
    <name type="scientific">Methanobrevibacter olleyae</name>
    <dbReference type="NCBI Taxonomy" id="294671"/>
    <lineage>
        <taxon>Archaea</taxon>
        <taxon>Methanobacteriati</taxon>
        <taxon>Methanobacteriota</taxon>
        <taxon>Methanomada group</taxon>
        <taxon>Methanobacteria</taxon>
        <taxon>Methanobacteriales</taxon>
        <taxon>Methanobacteriaceae</taxon>
        <taxon>Methanobrevibacter</taxon>
    </lineage>
</organism>
<name>A0A8T3VNL0_METOL</name>
<proteinExistence type="predicted"/>
<evidence type="ECO:0000313" key="2">
    <source>
        <dbReference type="Proteomes" id="UP000732619"/>
    </source>
</evidence>
<reference evidence="1" key="1">
    <citation type="submission" date="2019-04" db="EMBL/GenBank/DDBJ databases">
        <title>Evolution of Biomass-Degrading Anaerobic Consortia Revealed by Metagenomics.</title>
        <authorList>
            <person name="Peng X."/>
        </authorList>
    </citation>
    <scope>NUCLEOTIDE SEQUENCE</scope>
    <source>
        <strain evidence="1">SIG14</strain>
    </source>
</reference>